<feature type="compositionally biased region" description="Pro residues" evidence="1">
    <location>
        <begin position="195"/>
        <end position="207"/>
    </location>
</feature>
<dbReference type="RefSeq" id="WP_184208288.1">
    <property type="nucleotide sequence ID" value="NZ_JACHIF010000004.1"/>
</dbReference>
<sequence length="338" mass="36810">MNRLLLFLCLWLTGFGGLEGRAWGGMFQGEETALHAYDEAEIVVGLKGTAPLESAASVAQQHGPEDAYDAWPSQDFHAQIHCRGWMPDGPNLYAYVQQNPWTKFDPLELASDWSSIHSEAWDMASEELYNVADFFSFVDGPITQARHERHKKENPTSAKVMEYLVYAASQPGMFGGINVPRVPKVPSVQKLPNAPKGPNPTPLPKSEPVPAALPAASPTATASGTVANAEAAVVTTMDPSLIRFSQNTISNNFSTGGTVKSLAADLRAGKVNATSVPPIRIFDKDGLMFTLDNRRLAAFQKAEVKVPYRIATSEEVAKDAKKFTTTNEGKSVEFKRNK</sequence>
<feature type="region of interest" description="Disordered" evidence="1">
    <location>
        <begin position="188"/>
        <end position="217"/>
    </location>
</feature>
<evidence type="ECO:0000313" key="2">
    <source>
        <dbReference type="EMBL" id="MBB5037929.1"/>
    </source>
</evidence>
<evidence type="ECO:0000256" key="1">
    <source>
        <dbReference type="SAM" id="MobiDB-lite"/>
    </source>
</evidence>
<keyword evidence="3" id="KW-1185">Reference proteome</keyword>
<evidence type="ECO:0000313" key="3">
    <source>
        <dbReference type="Proteomes" id="UP000534294"/>
    </source>
</evidence>
<dbReference type="EMBL" id="JACHIF010000004">
    <property type="protein sequence ID" value="MBB5037929.1"/>
    <property type="molecule type" value="Genomic_DNA"/>
</dbReference>
<feature type="compositionally biased region" description="Low complexity" evidence="1">
    <location>
        <begin position="208"/>
        <end position="217"/>
    </location>
</feature>
<gene>
    <name evidence="2" type="ORF">HNQ64_002187</name>
</gene>
<dbReference type="AlphaFoldDB" id="A0A7W7YKS9"/>
<protein>
    <submittedName>
        <fullName evidence="2">Uncharacterized protein</fullName>
    </submittedName>
</protein>
<dbReference type="Proteomes" id="UP000534294">
    <property type="component" value="Unassembled WGS sequence"/>
</dbReference>
<comment type="caution">
    <text evidence="2">The sequence shown here is derived from an EMBL/GenBank/DDBJ whole genome shotgun (WGS) entry which is preliminary data.</text>
</comment>
<proteinExistence type="predicted"/>
<name>A0A7W7YKS9_9BACT</name>
<reference evidence="2 3" key="1">
    <citation type="submission" date="2020-08" db="EMBL/GenBank/DDBJ databases">
        <title>Genomic Encyclopedia of Type Strains, Phase IV (KMG-IV): sequencing the most valuable type-strain genomes for metagenomic binning, comparative biology and taxonomic classification.</title>
        <authorList>
            <person name="Goeker M."/>
        </authorList>
    </citation>
    <scope>NUCLEOTIDE SEQUENCE [LARGE SCALE GENOMIC DNA]</scope>
    <source>
        <strain evidence="2 3">DSM 12251</strain>
    </source>
</reference>
<accession>A0A7W7YKS9</accession>
<organism evidence="2 3">
    <name type="scientific">Prosthecobacter dejongeii</name>
    <dbReference type="NCBI Taxonomy" id="48465"/>
    <lineage>
        <taxon>Bacteria</taxon>
        <taxon>Pseudomonadati</taxon>
        <taxon>Verrucomicrobiota</taxon>
        <taxon>Verrucomicrobiia</taxon>
        <taxon>Verrucomicrobiales</taxon>
        <taxon>Verrucomicrobiaceae</taxon>
        <taxon>Prosthecobacter</taxon>
    </lineage>
</organism>